<feature type="non-terminal residue" evidence="4">
    <location>
        <position position="366"/>
    </location>
</feature>
<dbReference type="AlphaFoldDB" id="A0A381X5A6"/>
<dbReference type="InterPro" id="IPR007863">
    <property type="entry name" value="Peptidase_M16_C"/>
</dbReference>
<sequence length="366" mass="41145">MAKHQKSILESGLRVISQRLPGSESVSILISVKTGSRNEQKGQYGVAHFAEHMLFKGTDERPSPLLVSSPIESTGGFLNASTGYESTNYWCKVPENHFLTGIETLQDMMQNSLLNENEINSERGVIIEEIKTIEDYPDSKTALNLDKLMWSDSALGRDIAGSIQSVQKITRETIRTFINNFYLPANTVISIAGNIDHDTLIQSIDQLFLTHTFPETQPKISPIKIVQNSVRLDIEKRNIEQIHIHLGYPGVSITHPDRYALDMLNVILGDGMSSRLFQEIRERLGLVYDIESGITHLQDVGDFRITLAVDKNKYIDAIKAILTEVENLKTGLEDSEVVRAKQILKGRMRLRMDDSQAVSAWNAHQE</sequence>
<accession>A0A381X5A6</accession>
<dbReference type="InterPro" id="IPR050361">
    <property type="entry name" value="MPP/UQCRC_Complex"/>
</dbReference>
<evidence type="ECO:0008006" key="5">
    <source>
        <dbReference type="Google" id="ProtNLM"/>
    </source>
</evidence>
<feature type="domain" description="Peptidase M16 C-terminal" evidence="3">
    <location>
        <begin position="168"/>
        <end position="344"/>
    </location>
</feature>
<dbReference type="InterPro" id="IPR011249">
    <property type="entry name" value="Metalloenz_LuxS/M16"/>
</dbReference>
<dbReference type="PANTHER" id="PTHR11851">
    <property type="entry name" value="METALLOPROTEASE"/>
    <property type="match status" value="1"/>
</dbReference>
<dbReference type="InterPro" id="IPR011765">
    <property type="entry name" value="Pept_M16_N"/>
</dbReference>
<dbReference type="Pfam" id="PF00675">
    <property type="entry name" value="Peptidase_M16"/>
    <property type="match status" value="1"/>
</dbReference>
<gene>
    <name evidence="4" type="ORF">METZ01_LOCUS112596</name>
</gene>
<evidence type="ECO:0000256" key="1">
    <source>
        <dbReference type="ARBA" id="ARBA00007261"/>
    </source>
</evidence>
<dbReference type="EMBL" id="UINC01013914">
    <property type="protein sequence ID" value="SVA59742.1"/>
    <property type="molecule type" value="Genomic_DNA"/>
</dbReference>
<proteinExistence type="inferred from homology"/>
<evidence type="ECO:0000313" key="4">
    <source>
        <dbReference type="EMBL" id="SVA59742.1"/>
    </source>
</evidence>
<protein>
    <recommendedName>
        <fullName evidence="5">Peptidase M16 N-terminal domain-containing protein</fullName>
    </recommendedName>
</protein>
<organism evidence="4">
    <name type="scientific">marine metagenome</name>
    <dbReference type="NCBI Taxonomy" id="408172"/>
    <lineage>
        <taxon>unclassified sequences</taxon>
        <taxon>metagenomes</taxon>
        <taxon>ecological metagenomes</taxon>
    </lineage>
</organism>
<reference evidence="4" key="1">
    <citation type="submission" date="2018-05" db="EMBL/GenBank/DDBJ databases">
        <authorList>
            <person name="Lanie J.A."/>
            <person name="Ng W.-L."/>
            <person name="Kazmierczak K.M."/>
            <person name="Andrzejewski T.M."/>
            <person name="Davidsen T.M."/>
            <person name="Wayne K.J."/>
            <person name="Tettelin H."/>
            <person name="Glass J.I."/>
            <person name="Rusch D."/>
            <person name="Podicherti R."/>
            <person name="Tsui H.-C.T."/>
            <person name="Winkler M.E."/>
        </authorList>
    </citation>
    <scope>NUCLEOTIDE SEQUENCE</scope>
</reference>
<comment type="similarity">
    <text evidence="1">Belongs to the peptidase M16 family.</text>
</comment>
<name>A0A381X5A6_9ZZZZ</name>
<dbReference type="GO" id="GO:0046872">
    <property type="term" value="F:metal ion binding"/>
    <property type="evidence" value="ECO:0007669"/>
    <property type="project" value="InterPro"/>
</dbReference>
<dbReference type="Gene3D" id="3.30.830.10">
    <property type="entry name" value="Metalloenzyme, LuxS/M16 peptidase-like"/>
    <property type="match status" value="2"/>
</dbReference>
<evidence type="ECO:0000259" key="3">
    <source>
        <dbReference type="Pfam" id="PF05193"/>
    </source>
</evidence>
<feature type="domain" description="Peptidase M16 N-terminal" evidence="2">
    <location>
        <begin position="14"/>
        <end position="161"/>
    </location>
</feature>
<dbReference type="PANTHER" id="PTHR11851:SF49">
    <property type="entry name" value="MITOCHONDRIAL-PROCESSING PEPTIDASE SUBUNIT ALPHA"/>
    <property type="match status" value="1"/>
</dbReference>
<evidence type="ECO:0000259" key="2">
    <source>
        <dbReference type="Pfam" id="PF00675"/>
    </source>
</evidence>
<dbReference type="Pfam" id="PF05193">
    <property type="entry name" value="Peptidase_M16_C"/>
    <property type="match status" value="1"/>
</dbReference>
<dbReference type="SUPFAM" id="SSF63411">
    <property type="entry name" value="LuxS/MPP-like metallohydrolase"/>
    <property type="match status" value="2"/>
</dbReference>